<proteinExistence type="predicted"/>
<name>A0A1V6SRW7_9EURO</name>
<dbReference type="Proteomes" id="UP000191285">
    <property type="component" value="Unassembled WGS sequence"/>
</dbReference>
<feature type="region of interest" description="Disordered" evidence="1">
    <location>
        <begin position="1"/>
        <end position="41"/>
    </location>
</feature>
<evidence type="ECO:0000313" key="3">
    <source>
        <dbReference type="Proteomes" id="UP000191285"/>
    </source>
</evidence>
<gene>
    <name evidence="2" type="ORF">PENSTE_c023G05429</name>
</gene>
<dbReference type="AlphaFoldDB" id="A0A1V6SRW7"/>
<sequence>MSYLHRDKETATCSPGSILSNETHGDTFSCEGDNMPAHSVDGHELDRTTIDWGFWLVPEALSEDPYIFPIGGAVQPILERTNVPKTPVKTT</sequence>
<evidence type="ECO:0000313" key="2">
    <source>
        <dbReference type="EMBL" id="OQE16756.1"/>
    </source>
</evidence>
<comment type="caution">
    <text evidence="2">The sequence shown here is derived from an EMBL/GenBank/DDBJ whole genome shotgun (WGS) entry which is preliminary data.</text>
</comment>
<organism evidence="2 3">
    <name type="scientific">Penicillium steckii</name>
    <dbReference type="NCBI Taxonomy" id="303698"/>
    <lineage>
        <taxon>Eukaryota</taxon>
        <taxon>Fungi</taxon>
        <taxon>Dikarya</taxon>
        <taxon>Ascomycota</taxon>
        <taxon>Pezizomycotina</taxon>
        <taxon>Eurotiomycetes</taxon>
        <taxon>Eurotiomycetidae</taxon>
        <taxon>Eurotiales</taxon>
        <taxon>Aspergillaceae</taxon>
        <taxon>Penicillium</taxon>
    </lineage>
</organism>
<feature type="compositionally biased region" description="Basic and acidic residues" evidence="1">
    <location>
        <begin position="1"/>
        <end position="10"/>
    </location>
</feature>
<feature type="compositionally biased region" description="Polar residues" evidence="1">
    <location>
        <begin position="11"/>
        <end position="22"/>
    </location>
</feature>
<reference evidence="3" key="1">
    <citation type="journal article" date="2017" name="Nat. Microbiol.">
        <title>Global analysis of biosynthetic gene clusters reveals vast potential of secondary metabolite production in Penicillium species.</title>
        <authorList>
            <person name="Nielsen J.C."/>
            <person name="Grijseels S."/>
            <person name="Prigent S."/>
            <person name="Ji B."/>
            <person name="Dainat J."/>
            <person name="Nielsen K.F."/>
            <person name="Frisvad J.C."/>
            <person name="Workman M."/>
            <person name="Nielsen J."/>
        </authorList>
    </citation>
    <scope>NUCLEOTIDE SEQUENCE [LARGE SCALE GENOMIC DNA]</scope>
    <source>
        <strain evidence="3">IBT 24891</strain>
    </source>
</reference>
<dbReference type="EMBL" id="MLKD01000023">
    <property type="protein sequence ID" value="OQE16756.1"/>
    <property type="molecule type" value="Genomic_DNA"/>
</dbReference>
<protein>
    <submittedName>
        <fullName evidence="2">Uncharacterized protein</fullName>
    </submittedName>
</protein>
<evidence type="ECO:0000256" key="1">
    <source>
        <dbReference type="SAM" id="MobiDB-lite"/>
    </source>
</evidence>
<keyword evidence="3" id="KW-1185">Reference proteome</keyword>
<accession>A0A1V6SRW7</accession>